<protein>
    <submittedName>
        <fullName evidence="1">Uncharacterized protein</fullName>
    </submittedName>
</protein>
<organism evidence="1 2">
    <name type="scientific">Pseudomonas chlororaphis</name>
    <dbReference type="NCBI Taxonomy" id="587753"/>
    <lineage>
        <taxon>Bacteria</taxon>
        <taxon>Pseudomonadati</taxon>
        <taxon>Pseudomonadota</taxon>
        <taxon>Gammaproteobacteria</taxon>
        <taxon>Pseudomonadales</taxon>
        <taxon>Pseudomonadaceae</taxon>
        <taxon>Pseudomonas</taxon>
    </lineage>
</organism>
<reference evidence="1 2" key="1">
    <citation type="submission" date="2018-03" db="EMBL/GenBank/DDBJ databases">
        <title>Diversity of phytobeneficial traits revealed by whole-genome analysis of worldwide-isolated phenazine-producing Pseudomonas spp.</title>
        <authorList>
            <person name="Biessy A."/>
            <person name="Novinscak A."/>
            <person name="Blom J."/>
            <person name="Leger G."/>
            <person name="Thomashow L.S."/>
            <person name="Cazorla F.M."/>
            <person name="Josic D."/>
            <person name="Filion M."/>
        </authorList>
    </citation>
    <scope>NUCLEOTIDE SEQUENCE [LARGE SCALE GENOMIC DNA]</scope>
    <source>
        <strain evidence="1 2">B25</strain>
    </source>
</reference>
<sequence>MNVLRIPTLVRLLPKALPPKAKRPPDRLRATACCAPSALREQYCVGKRLGMLIYNQ</sequence>
<dbReference type="Proteomes" id="UP000268048">
    <property type="component" value="Chromosome"/>
</dbReference>
<evidence type="ECO:0000313" key="1">
    <source>
        <dbReference type="EMBL" id="AZE46599.1"/>
    </source>
</evidence>
<gene>
    <name evidence="1" type="ORF">C4K04_0907</name>
</gene>
<proteinExistence type="predicted"/>
<dbReference type="EMBL" id="CP027753">
    <property type="protein sequence ID" value="AZE46599.1"/>
    <property type="molecule type" value="Genomic_DNA"/>
</dbReference>
<name>A0A3G7TJS8_9PSED</name>
<evidence type="ECO:0000313" key="2">
    <source>
        <dbReference type="Proteomes" id="UP000268048"/>
    </source>
</evidence>
<accession>A0A3G7TJS8</accession>
<dbReference type="AlphaFoldDB" id="A0A3G7TJS8"/>